<name>A0ABV7D8S5_9PROT</name>
<proteinExistence type="predicted"/>
<feature type="non-terminal residue" evidence="1">
    <location>
        <position position="1"/>
    </location>
</feature>
<dbReference type="EMBL" id="JBHRSL010000022">
    <property type="protein sequence ID" value="MFC3053290.1"/>
    <property type="molecule type" value="Genomic_DNA"/>
</dbReference>
<evidence type="ECO:0000313" key="2">
    <source>
        <dbReference type="Proteomes" id="UP001595444"/>
    </source>
</evidence>
<comment type="caution">
    <text evidence="1">The sequence shown here is derived from an EMBL/GenBank/DDBJ whole genome shotgun (WGS) entry which is preliminary data.</text>
</comment>
<protein>
    <submittedName>
        <fullName evidence="1">Uncharacterized protein</fullName>
    </submittedName>
</protein>
<organism evidence="1 2">
    <name type="scientific">Kordiimonas pumila</name>
    <dbReference type="NCBI Taxonomy" id="2161677"/>
    <lineage>
        <taxon>Bacteria</taxon>
        <taxon>Pseudomonadati</taxon>
        <taxon>Pseudomonadota</taxon>
        <taxon>Alphaproteobacteria</taxon>
        <taxon>Kordiimonadales</taxon>
        <taxon>Kordiimonadaceae</taxon>
        <taxon>Kordiimonas</taxon>
    </lineage>
</organism>
<dbReference type="RefSeq" id="WP_380083359.1">
    <property type="nucleotide sequence ID" value="NZ_JBHRSL010000022.1"/>
</dbReference>
<sequence>PSEMPLKVFSKKAFCEEYGDTVIADIGYSVKNAYIAGVHISVENLEQTKVFLKSQKIKTQTKIDKVILPADLCHGFFICFERNKDIGKV</sequence>
<reference evidence="2" key="1">
    <citation type="journal article" date="2019" name="Int. J. Syst. Evol. Microbiol.">
        <title>The Global Catalogue of Microorganisms (GCM) 10K type strain sequencing project: providing services to taxonomists for standard genome sequencing and annotation.</title>
        <authorList>
            <consortium name="The Broad Institute Genomics Platform"/>
            <consortium name="The Broad Institute Genome Sequencing Center for Infectious Disease"/>
            <person name="Wu L."/>
            <person name="Ma J."/>
        </authorList>
    </citation>
    <scope>NUCLEOTIDE SEQUENCE [LARGE SCALE GENOMIC DNA]</scope>
    <source>
        <strain evidence="2">KCTC 62164</strain>
    </source>
</reference>
<dbReference type="Proteomes" id="UP001595444">
    <property type="component" value="Unassembled WGS sequence"/>
</dbReference>
<accession>A0ABV7D8S5</accession>
<evidence type="ECO:0000313" key="1">
    <source>
        <dbReference type="EMBL" id="MFC3053290.1"/>
    </source>
</evidence>
<gene>
    <name evidence="1" type="ORF">ACFOKA_15405</name>
</gene>
<keyword evidence="2" id="KW-1185">Reference proteome</keyword>